<evidence type="ECO:0000256" key="1">
    <source>
        <dbReference type="ARBA" id="ARBA00022670"/>
    </source>
</evidence>
<reference evidence="9 10" key="1">
    <citation type="journal article" date="2023" name="BMC Biol.">
        <title>The compact genome of the sponge Oopsacas minuta (Hexactinellida) is lacking key metazoan core genes.</title>
        <authorList>
            <person name="Santini S."/>
            <person name="Schenkelaars Q."/>
            <person name="Jourda C."/>
            <person name="Duchesne M."/>
            <person name="Belahbib H."/>
            <person name="Rocher C."/>
            <person name="Selva M."/>
            <person name="Riesgo A."/>
            <person name="Vervoort M."/>
            <person name="Leys S.P."/>
            <person name="Kodjabachian L."/>
            <person name="Le Bivic A."/>
            <person name="Borchiellini C."/>
            <person name="Claverie J.M."/>
            <person name="Renard E."/>
        </authorList>
    </citation>
    <scope>NUCLEOTIDE SEQUENCE [LARGE SCALE GENOMIC DNA]</scope>
    <source>
        <strain evidence="9">SPO-2</strain>
    </source>
</reference>
<dbReference type="GO" id="GO:0046872">
    <property type="term" value="F:metal ion binding"/>
    <property type="evidence" value="ECO:0007669"/>
    <property type="project" value="UniProtKB-KW"/>
</dbReference>
<feature type="transmembrane region" description="Helical" evidence="7">
    <location>
        <begin position="6"/>
        <end position="27"/>
    </location>
</feature>
<comment type="similarity">
    <text evidence="6">Belongs to the peptidase M48 family.</text>
</comment>
<evidence type="ECO:0000256" key="2">
    <source>
        <dbReference type="ARBA" id="ARBA00022723"/>
    </source>
</evidence>
<dbReference type="Proteomes" id="UP001165289">
    <property type="component" value="Unassembled WGS sequence"/>
</dbReference>
<feature type="transmembrane region" description="Helical" evidence="7">
    <location>
        <begin position="156"/>
        <end position="179"/>
    </location>
</feature>
<evidence type="ECO:0000313" key="10">
    <source>
        <dbReference type="Proteomes" id="UP001165289"/>
    </source>
</evidence>
<keyword evidence="5 6" id="KW-0482">Metalloprotease</keyword>
<protein>
    <recommendedName>
        <fullName evidence="8">Peptidase M48 domain-containing protein</fullName>
    </recommendedName>
</protein>
<keyword evidence="3 6" id="KW-0378">Hydrolase</keyword>
<evidence type="ECO:0000259" key="8">
    <source>
        <dbReference type="Pfam" id="PF01435"/>
    </source>
</evidence>
<sequence>MDVKMNFRIYGLCSLAAVGLYGLPIVFPQHFKSFYRKTDSKVPPELDTHVRKIAYLMGFLPNQVANLNVFITKEINSMSFGHLSSPWGAYIGLPRQVLWTGIDDVMKSTLHKKGLPVDWESDFGKRLANCITPSGSQTSFRIAHELAHLQSNHLSYYLLITPLHLLSLFIFLEFGSPYIQKRFKLTSGAVGIPVLLFWVLALCYDLRRTRHKFEFDADNTAASVGRGFAEGGIELFFRQRQVSLLLGNDDEHSTSTHPSCLDRQKRLQEVMINKYQLTFD</sequence>
<name>A0AAV7K3A3_9METZ</name>
<dbReference type="GO" id="GO:0004222">
    <property type="term" value="F:metalloendopeptidase activity"/>
    <property type="evidence" value="ECO:0007669"/>
    <property type="project" value="InterPro"/>
</dbReference>
<keyword evidence="7" id="KW-1133">Transmembrane helix</keyword>
<accession>A0AAV7K3A3</accession>
<dbReference type="GO" id="GO:0016020">
    <property type="term" value="C:membrane"/>
    <property type="evidence" value="ECO:0007669"/>
    <property type="project" value="TreeGrafter"/>
</dbReference>
<evidence type="ECO:0000313" key="9">
    <source>
        <dbReference type="EMBL" id="KAI6655265.1"/>
    </source>
</evidence>
<keyword evidence="10" id="KW-1185">Reference proteome</keyword>
<dbReference type="EMBL" id="JAKMXF010000210">
    <property type="protein sequence ID" value="KAI6655265.1"/>
    <property type="molecule type" value="Genomic_DNA"/>
</dbReference>
<dbReference type="PANTHER" id="PTHR21824:SF4">
    <property type="entry name" value="TRANSMEMBRANE PROTEIN 177"/>
    <property type="match status" value="1"/>
</dbReference>
<comment type="cofactor">
    <cofactor evidence="6">
        <name>Zn(2+)</name>
        <dbReference type="ChEBI" id="CHEBI:29105"/>
    </cofactor>
    <text evidence="6">Binds 1 zinc ion per subunit.</text>
</comment>
<gene>
    <name evidence="9" type="ORF">LOD99_2553</name>
</gene>
<keyword evidence="2" id="KW-0479">Metal-binding</keyword>
<evidence type="ECO:0000256" key="3">
    <source>
        <dbReference type="ARBA" id="ARBA00022801"/>
    </source>
</evidence>
<dbReference type="InterPro" id="IPR026620">
    <property type="entry name" value="TMEM177"/>
</dbReference>
<dbReference type="AlphaFoldDB" id="A0AAV7K3A3"/>
<keyword evidence="7" id="KW-0472">Membrane</keyword>
<keyword evidence="7" id="KW-0812">Transmembrane</keyword>
<feature type="domain" description="Peptidase M48" evidence="8">
    <location>
        <begin position="137"/>
        <end position="269"/>
    </location>
</feature>
<evidence type="ECO:0000256" key="5">
    <source>
        <dbReference type="ARBA" id="ARBA00023049"/>
    </source>
</evidence>
<dbReference type="GO" id="GO:0006508">
    <property type="term" value="P:proteolysis"/>
    <property type="evidence" value="ECO:0007669"/>
    <property type="project" value="UniProtKB-KW"/>
</dbReference>
<evidence type="ECO:0000256" key="4">
    <source>
        <dbReference type="ARBA" id="ARBA00022833"/>
    </source>
</evidence>
<dbReference type="InterPro" id="IPR001915">
    <property type="entry name" value="Peptidase_M48"/>
</dbReference>
<evidence type="ECO:0000256" key="7">
    <source>
        <dbReference type="SAM" id="Phobius"/>
    </source>
</evidence>
<dbReference type="Pfam" id="PF01435">
    <property type="entry name" value="Peptidase_M48"/>
    <property type="match status" value="1"/>
</dbReference>
<evidence type="ECO:0000256" key="6">
    <source>
        <dbReference type="RuleBase" id="RU003983"/>
    </source>
</evidence>
<dbReference type="PANTHER" id="PTHR21824">
    <property type="entry name" value="TRANSMEMBRANE PROTEIN 177"/>
    <property type="match status" value="1"/>
</dbReference>
<feature type="transmembrane region" description="Helical" evidence="7">
    <location>
        <begin position="185"/>
        <end position="204"/>
    </location>
</feature>
<comment type="caution">
    <text evidence="9">The sequence shown here is derived from an EMBL/GenBank/DDBJ whole genome shotgun (WGS) entry which is preliminary data.</text>
</comment>
<keyword evidence="1 6" id="KW-0645">Protease</keyword>
<keyword evidence="4 6" id="KW-0862">Zinc</keyword>
<organism evidence="9 10">
    <name type="scientific">Oopsacas minuta</name>
    <dbReference type="NCBI Taxonomy" id="111878"/>
    <lineage>
        <taxon>Eukaryota</taxon>
        <taxon>Metazoa</taxon>
        <taxon>Porifera</taxon>
        <taxon>Hexactinellida</taxon>
        <taxon>Hexasterophora</taxon>
        <taxon>Lyssacinosida</taxon>
        <taxon>Leucopsacidae</taxon>
        <taxon>Oopsacas</taxon>
    </lineage>
</organism>
<proteinExistence type="inferred from homology"/>